<organism evidence="1 2">
    <name type="scientific">Candidatus Finniella inopinata</name>
    <dbReference type="NCBI Taxonomy" id="1696036"/>
    <lineage>
        <taxon>Bacteria</taxon>
        <taxon>Pseudomonadati</taxon>
        <taxon>Pseudomonadota</taxon>
        <taxon>Alphaproteobacteria</taxon>
        <taxon>Holosporales</taxon>
        <taxon>Candidatus Paracaedibacteraceae</taxon>
        <taxon>Candidatus Finniella</taxon>
    </lineage>
</organism>
<evidence type="ECO:0008006" key="3">
    <source>
        <dbReference type="Google" id="ProtNLM"/>
    </source>
</evidence>
<dbReference type="RefSeq" id="WP_130154185.1">
    <property type="nucleotide sequence ID" value="NZ_SCFB01000006.1"/>
</dbReference>
<dbReference type="AlphaFoldDB" id="A0A4Q7DMB7"/>
<dbReference type="Proteomes" id="UP000293550">
    <property type="component" value="Unassembled WGS sequence"/>
</dbReference>
<evidence type="ECO:0000313" key="1">
    <source>
        <dbReference type="EMBL" id="RZI45936.1"/>
    </source>
</evidence>
<protein>
    <recommendedName>
        <fullName evidence="3">LPS-assembly lipoprotein LptE</fullName>
    </recommendedName>
</protein>
<keyword evidence="2" id="KW-1185">Reference proteome</keyword>
<evidence type="ECO:0000313" key="2">
    <source>
        <dbReference type="Proteomes" id="UP000293550"/>
    </source>
</evidence>
<accession>A0A4Q7DMB7</accession>
<name>A0A4Q7DMB7_9PROT</name>
<sequence>MKFSALFLILLFTLTGCGFRPLYKQPSSNTSTPFLLEVRGNNDEAYGTYKFKQELQPLISHINNPAIYKIVITLNESFGDIGYASDASPLRSQGRIVAMVEIYDANRQLIYQNRLDSVSSYTTDISEEFSNLNAKMATRERLMISLAQDVARSIQVAVNGDLTKES</sequence>
<dbReference type="EMBL" id="SCFB01000006">
    <property type="protein sequence ID" value="RZI45936.1"/>
    <property type="molecule type" value="Genomic_DNA"/>
</dbReference>
<comment type="caution">
    <text evidence="1">The sequence shown here is derived from an EMBL/GenBank/DDBJ whole genome shotgun (WGS) entry which is preliminary data.</text>
</comment>
<dbReference type="OrthoDB" id="8480109at2"/>
<reference evidence="1 2" key="1">
    <citation type="submission" date="2018-10" db="EMBL/GenBank/DDBJ databases">
        <title>An updated phylogeny of the Alphaproteobacteria reveals that the parasitic Rickettsiales and Holosporales have independent origins.</title>
        <authorList>
            <person name="Munoz-Gomez S.A."/>
            <person name="Hess S."/>
            <person name="Burger G."/>
            <person name="Lang B.F."/>
            <person name="Susko E."/>
            <person name="Slamovits C.H."/>
            <person name="Roger A.J."/>
        </authorList>
    </citation>
    <scope>NUCLEOTIDE SEQUENCE [LARGE SCALE GENOMIC DNA]</scope>
    <source>
        <strain evidence="1">HOLO01</strain>
    </source>
</reference>
<dbReference type="PROSITE" id="PS51257">
    <property type="entry name" value="PROKAR_LIPOPROTEIN"/>
    <property type="match status" value="1"/>
</dbReference>
<proteinExistence type="predicted"/>
<gene>
    <name evidence="1" type="ORF">EQU50_05755</name>
</gene>
<dbReference type="Gene3D" id="3.30.160.150">
    <property type="entry name" value="Lipoprotein like domain"/>
    <property type="match status" value="1"/>
</dbReference>